<feature type="region of interest" description="Disordered" evidence="1">
    <location>
        <begin position="878"/>
        <end position="934"/>
    </location>
</feature>
<keyword evidence="4" id="KW-1185">Reference proteome</keyword>
<accession>A0A507DR13</accession>
<feature type="compositionally biased region" description="Acidic residues" evidence="1">
    <location>
        <begin position="34"/>
        <end position="49"/>
    </location>
</feature>
<reference evidence="3 4" key="1">
    <citation type="journal article" date="2019" name="Sci. Rep.">
        <title>Comparative genomics of chytrid fungi reveal insights into the obligate biotrophic and pathogenic lifestyle of Synchytrium endobioticum.</title>
        <authorList>
            <person name="van de Vossenberg B.T.L.H."/>
            <person name="Warris S."/>
            <person name="Nguyen H.D.T."/>
            <person name="van Gent-Pelzer M.P.E."/>
            <person name="Joly D.L."/>
            <person name="van de Geest H.C."/>
            <person name="Bonants P.J.M."/>
            <person name="Smith D.S."/>
            <person name="Levesque C.A."/>
            <person name="van der Lee T.A.J."/>
        </authorList>
    </citation>
    <scope>NUCLEOTIDE SEQUENCE [LARGE SCALE GENOMIC DNA]</scope>
    <source>
        <strain evidence="3 4">MB42</strain>
    </source>
</reference>
<keyword evidence="2" id="KW-0472">Membrane</keyword>
<comment type="caution">
    <text evidence="3">The sequence shown here is derived from an EMBL/GenBank/DDBJ whole genome shotgun (WGS) entry which is preliminary data.</text>
</comment>
<dbReference type="AlphaFoldDB" id="A0A507DR13"/>
<dbReference type="VEuPathDB" id="FungiDB:SeMB42_g00505"/>
<feature type="transmembrane region" description="Helical" evidence="2">
    <location>
        <begin position="749"/>
        <end position="766"/>
    </location>
</feature>
<feature type="transmembrane region" description="Helical" evidence="2">
    <location>
        <begin position="454"/>
        <end position="471"/>
    </location>
</feature>
<keyword evidence="2" id="KW-0812">Transmembrane</keyword>
<feature type="compositionally biased region" description="Basic and acidic residues" evidence="1">
    <location>
        <begin position="994"/>
        <end position="1005"/>
    </location>
</feature>
<gene>
    <name evidence="3" type="ORF">SeMB42_g00505</name>
</gene>
<feature type="compositionally biased region" description="Polar residues" evidence="1">
    <location>
        <begin position="15"/>
        <end position="28"/>
    </location>
</feature>
<protein>
    <submittedName>
        <fullName evidence="3">Uncharacterized protein</fullName>
    </submittedName>
</protein>
<feature type="transmembrane region" description="Helical" evidence="2">
    <location>
        <begin position="690"/>
        <end position="707"/>
    </location>
</feature>
<sequence length="1005" mass="105934">MMLRDEEYEDGEIIQDSNDAISPSSLRTTGAVADEADEPELELELDDSDNDHHGSPRAQQPSTSHHAGAGLAIGNPSSHPTSLPPYTPHDASNRKLKKKKKTARPSPYSHAPPQKSSINTAPPSSAIKTCYISLGNIMKGPHCKLQTPIPPNAIPNELALDTIPDILAINVVAEKCCAFVTFATHERATHWMLELPHRTSTNHNGAHVIVCQGFYCKVGWANFDPEWIVNGVAGTHKTCKRTTKKAKKPDATKKPDIVVNRNSSPGSTHTPSNDINLNGRDVIAPSNTTTTTALPPESMQIDQITFADINDLTSDLSKALLSANLSDLTDLILCLPPPIPYHNLPFSSSQPDANNPKRASQYQKREFEYRKWAATTPSKRHPASLPAAPTMNLILLTASLALLSAGAHGLHRADVALADAHAYILDPACIHPSMAAYGICAPSRLHKRKLEDRIVTAFLGASAAVLFVGGIPTYLRVVAAVMSLSWSVLLALGGAAIDMVAITLEPLLGEYPLTKLFLPSTVAALAYYFFGGDREAIHSSLRSITGAVSTKASGVVGGITGSVARHYKATCGMLPSPVRYVLDQCTNFCCWAYRAGSKSNSLGKLGLGSQLAYAKRHPASLPAAPTMNLILLTASLALLSAGAHGLHRADVALADAHAYILDPACIHPSMAAYGICAPSRLHKRKLEDRIVTAFLGASAAVLFVGGIPTYLRVVAAVMSLSWSVLLALGGAAIDMVAITLEPLLGEYPLTKLFLPSTVAALAYYFFGGDREAIHSSLRSITGAVSTKASGVVGGITGSVARHYKATCGMLPSPVRYVLDQCTNFCCWAYRAGSKSNSLGKLGLGSQLAYGWAQLKTSLPLLNRIGGIGGVGGARRPIGGGGGGAPHPIGGAGVGGARRPIGGGGSGVGGAPRPSVRFDLGDAGASPRNNAAPPKFASPIEPLGKSHTQIMPEELSPHHPLANNGNLGGRPGVVGLPRLNDRPALSRTGSFDYDDQAKDDWFPNRG</sequence>
<dbReference type="EMBL" id="QEAN01000010">
    <property type="protein sequence ID" value="TPX53966.1"/>
    <property type="molecule type" value="Genomic_DNA"/>
</dbReference>
<feature type="compositionally biased region" description="Acidic residues" evidence="1">
    <location>
        <begin position="1"/>
        <end position="13"/>
    </location>
</feature>
<feature type="region of interest" description="Disordered" evidence="1">
    <location>
        <begin position="240"/>
        <end position="280"/>
    </location>
</feature>
<feature type="compositionally biased region" description="Basic residues" evidence="1">
    <location>
        <begin position="94"/>
        <end position="103"/>
    </location>
</feature>
<evidence type="ECO:0000256" key="2">
    <source>
        <dbReference type="SAM" id="Phobius"/>
    </source>
</evidence>
<dbReference type="Proteomes" id="UP000317494">
    <property type="component" value="Unassembled WGS sequence"/>
</dbReference>
<feature type="region of interest" description="Disordered" evidence="1">
    <location>
        <begin position="954"/>
        <end position="1005"/>
    </location>
</feature>
<feature type="transmembrane region" description="Helical" evidence="2">
    <location>
        <begin position="477"/>
        <end position="501"/>
    </location>
</feature>
<feature type="compositionally biased region" description="Polar residues" evidence="1">
    <location>
        <begin position="260"/>
        <end position="276"/>
    </location>
</feature>
<feature type="compositionally biased region" description="Gly residues" evidence="1">
    <location>
        <begin position="878"/>
        <end position="909"/>
    </location>
</feature>
<feature type="region of interest" description="Disordered" evidence="1">
    <location>
        <begin position="1"/>
        <end position="122"/>
    </location>
</feature>
<keyword evidence="2" id="KW-1133">Transmembrane helix</keyword>
<evidence type="ECO:0000256" key="1">
    <source>
        <dbReference type="SAM" id="MobiDB-lite"/>
    </source>
</evidence>
<evidence type="ECO:0000313" key="4">
    <source>
        <dbReference type="Proteomes" id="UP000317494"/>
    </source>
</evidence>
<feature type="transmembrane region" description="Helical" evidence="2">
    <location>
        <begin position="713"/>
        <end position="737"/>
    </location>
</feature>
<evidence type="ECO:0000313" key="3">
    <source>
        <dbReference type="EMBL" id="TPX53966.1"/>
    </source>
</evidence>
<feature type="transmembrane region" description="Helical" evidence="2">
    <location>
        <begin position="513"/>
        <end position="530"/>
    </location>
</feature>
<proteinExistence type="predicted"/>
<name>A0A507DR13_9FUNG</name>
<organism evidence="3 4">
    <name type="scientific">Synchytrium endobioticum</name>
    <dbReference type="NCBI Taxonomy" id="286115"/>
    <lineage>
        <taxon>Eukaryota</taxon>
        <taxon>Fungi</taxon>
        <taxon>Fungi incertae sedis</taxon>
        <taxon>Chytridiomycota</taxon>
        <taxon>Chytridiomycota incertae sedis</taxon>
        <taxon>Chytridiomycetes</taxon>
        <taxon>Synchytriales</taxon>
        <taxon>Synchytriaceae</taxon>
        <taxon>Synchytrium</taxon>
    </lineage>
</organism>